<dbReference type="InterPro" id="IPR043731">
    <property type="entry name" value="DUF5674"/>
</dbReference>
<dbReference type="EMBL" id="JAGQLG010000200">
    <property type="protein sequence ID" value="MCA9382664.1"/>
    <property type="molecule type" value="Genomic_DNA"/>
</dbReference>
<name>A0A955RIR5_9BACT</name>
<dbReference type="AlphaFoldDB" id="A0A955RIR5"/>
<dbReference type="Pfam" id="PF18924">
    <property type="entry name" value="DUF5674"/>
    <property type="match status" value="1"/>
</dbReference>
<accession>A0A955RIR5</accession>
<proteinExistence type="predicted"/>
<reference evidence="1" key="1">
    <citation type="submission" date="2020-04" db="EMBL/GenBank/DDBJ databases">
        <authorList>
            <person name="Zhang T."/>
        </authorList>
    </citation>
    <scope>NUCLEOTIDE SEQUENCE</scope>
    <source>
        <strain evidence="1">HKST-UBA10</strain>
    </source>
</reference>
<protein>
    <submittedName>
        <fullName evidence="1">Uncharacterized protein</fullName>
    </submittedName>
</protein>
<organism evidence="1 2">
    <name type="scientific">Candidatus Dojkabacteria bacterium</name>
    <dbReference type="NCBI Taxonomy" id="2099670"/>
    <lineage>
        <taxon>Bacteria</taxon>
        <taxon>Candidatus Dojkabacteria</taxon>
    </lineage>
</organism>
<evidence type="ECO:0000313" key="1">
    <source>
        <dbReference type="EMBL" id="MCA9382664.1"/>
    </source>
</evidence>
<evidence type="ECO:0000313" key="2">
    <source>
        <dbReference type="Proteomes" id="UP000782843"/>
    </source>
</evidence>
<dbReference type="Proteomes" id="UP000782843">
    <property type="component" value="Unassembled WGS sequence"/>
</dbReference>
<sequence>MKLVNESIKISELKKMSENMYGDLVKAVVDIKQGIMVVDAPMHADQEKFLLEKGSNQENLWGINLYPEFYGESDFLEYDSMINLRPNQNNLTRGVDDEQVREQIKEVVDKLVKG</sequence>
<gene>
    <name evidence="1" type="ORF">KC660_04645</name>
</gene>
<comment type="caution">
    <text evidence="1">The sequence shown here is derived from an EMBL/GenBank/DDBJ whole genome shotgun (WGS) entry which is preliminary data.</text>
</comment>
<reference evidence="1" key="2">
    <citation type="journal article" date="2021" name="Microbiome">
        <title>Successional dynamics and alternative stable states in a saline activated sludge microbial community over 9 years.</title>
        <authorList>
            <person name="Wang Y."/>
            <person name="Ye J."/>
            <person name="Ju F."/>
            <person name="Liu L."/>
            <person name="Boyd J.A."/>
            <person name="Deng Y."/>
            <person name="Parks D.H."/>
            <person name="Jiang X."/>
            <person name="Yin X."/>
            <person name="Woodcroft B.J."/>
            <person name="Tyson G.W."/>
            <person name="Hugenholtz P."/>
            <person name="Polz M.F."/>
            <person name="Zhang T."/>
        </authorList>
    </citation>
    <scope>NUCLEOTIDE SEQUENCE</scope>
    <source>
        <strain evidence="1">HKST-UBA10</strain>
    </source>
</reference>